<dbReference type="AlphaFoldDB" id="A0A1X7SEG5"/>
<evidence type="ECO:0000313" key="2">
    <source>
        <dbReference type="EnsemblMetazoa" id="Aqu2.1.00446_001"/>
    </source>
</evidence>
<organism evidence="2">
    <name type="scientific">Amphimedon queenslandica</name>
    <name type="common">Sponge</name>
    <dbReference type="NCBI Taxonomy" id="400682"/>
    <lineage>
        <taxon>Eukaryota</taxon>
        <taxon>Metazoa</taxon>
        <taxon>Porifera</taxon>
        <taxon>Demospongiae</taxon>
        <taxon>Heteroscleromorpha</taxon>
        <taxon>Haplosclerida</taxon>
        <taxon>Niphatidae</taxon>
        <taxon>Amphimedon</taxon>
    </lineage>
</organism>
<dbReference type="InParanoid" id="A0A1X7SEG5"/>
<keyword evidence="1" id="KW-0472">Membrane</keyword>
<dbReference type="EnsemblMetazoa" id="Aqu2.1.00446_001">
    <property type="protein sequence ID" value="Aqu2.1.00446_001"/>
    <property type="gene ID" value="Aqu2.1.00446"/>
</dbReference>
<keyword evidence="1" id="KW-0812">Transmembrane</keyword>
<protein>
    <submittedName>
        <fullName evidence="2">Uncharacterized protein</fullName>
    </submittedName>
</protein>
<accession>A0A1X7SEG5</accession>
<evidence type="ECO:0000256" key="1">
    <source>
        <dbReference type="SAM" id="Phobius"/>
    </source>
</evidence>
<feature type="transmembrane region" description="Helical" evidence="1">
    <location>
        <begin position="7"/>
        <end position="25"/>
    </location>
</feature>
<sequence length="55" mass="6375">PNFVKRELFIFIIFSNATCLYVELIPIKFGFFLKVAQDAMYMYCIVVLVSSVQCT</sequence>
<proteinExistence type="predicted"/>
<keyword evidence="1" id="KW-1133">Transmembrane helix</keyword>
<name>A0A1X7SEG5_AMPQE</name>
<reference evidence="2" key="1">
    <citation type="submission" date="2017-05" db="UniProtKB">
        <authorList>
            <consortium name="EnsemblMetazoa"/>
        </authorList>
    </citation>
    <scope>IDENTIFICATION</scope>
</reference>